<evidence type="ECO:0000313" key="3">
    <source>
        <dbReference type="EMBL" id="KAL0076248.1"/>
    </source>
</evidence>
<sequence length="627" mass="71623">MDAKELTINYLLERSTMQDVVARLEEGLSIQIDMHDEQMKQMDKKLLGYKNSLVNSQEIQRQQAEEIEQCHAKLEESEQRIYDLQIALRSLRQQQENSAKLTIKNARNDEIPQSPIQKLEQELKTLMLKKDACNCGDCRANENDNDVGSADLNQLNVGTLDKDETASESLDIENLLLLKDTKIKDLSAAVAQSQKEAKDTATLQQKLIDEKDQTISDLNLALTEAQQEAENVFITIDSVEDSFCIEAKRAQLEKDVLLLEERCQNQQEQVDIRNSQMLRLEEELAEARAVCVEQQAELEFRQERLVELEAQVAHAQAQVELAAAEAQLMEYTRNEQMMSLIESSEKANLMIEKLRADAQSKSNYIKKLDDTLSRAKSRLAEYETEIIALNRRCSHFESDMEDARKMATLSQEEIRARIDQVSVLETDLAKARELCVRQEKDTIDKNNELLFTIEASLATVRDIEHQVESKDRTIEALGLCIREQAETLEYISKTRLETNTPDPTPSLDLSEKHFEAMTYDQFSQLCDRIQADPDSLEGKLALQWLQATSHNINDVQTDDEENDTRSMHPSLSVRSHPPPYSHANDLHEFPATNTPDEECVPYSQSIDTSPNHYIILLMAIVILYSFL</sequence>
<evidence type="ECO:0000256" key="2">
    <source>
        <dbReference type="SAM" id="MobiDB-lite"/>
    </source>
</evidence>
<dbReference type="Proteomes" id="UP001448207">
    <property type="component" value="Unassembled WGS sequence"/>
</dbReference>
<feature type="coiled-coil region" evidence="1">
    <location>
        <begin position="365"/>
        <end position="399"/>
    </location>
</feature>
<reference evidence="3 4" key="1">
    <citation type="submission" date="2024-04" db="EMBL/GenBank/DDBJ databases">
        <title>Symmetric and asymmetric DNA N6-adenine methylation regulates different biological responses in Mucorales.</title>
        <authorList>
            <consortium name="Lawrence Berkeley National Laboratory"/>
            <person name="Lax C."/>
            <person name="Mondo S.J."/>
            <person name="Osorio-Concepcion M."/>
            <person name="Muszewska A."/>
            <person name="Corrochano-Luque M."/>
            <person name="Gutierrez G."/>
            <person name="Riley R."/>
            <person name="Lipzen A."/>
            <person name="Guo J."/>
            <person name="Hundley H."/>
            <person name="Amirebrahimi M."/>
            <person name="Ng V."/>
            <person name="Lorenzo-Gutierrez D."/>
            <person name="Binder U."/>
            <person name="Yang J."/>
            <person name="Song Y."/>
            <person name="Canovas D."/>
            <person name="Navarro E."/>
            <person name="Freitag M."/>
            <person name="Gabaldon T."/>
            <person name="Grigoriev I.V."/>
            <person name="Corrochano L.M."/>
            <person name="Nicolas F.E."/>
            <person name="Garre V."/>
        </authorList>
    </citation>
    <scope>NUCLEOTIDE SEQUENCE [LARGE SCALE GENOMIC DNA]</scope>
    <source>
        <strain evidence="3 4">L51</strain>
    </source>
</reference>
<name>A0ABR3AKZ0_PHYBL</name>
<proteinExistence type="predicted"/>
<dbReference type="EMBL" id="JBCLYO010000032">
    <property type="protein sequence ID" value="KAL0076248.1"/>
    <property type="molecule type" value="Genomic_DNA"/>
</dbReference>
<feature type="coiled-coil region" evidence="1">
    <location>
        <begin position="208"/>
        <end position="334"/>
    </location>
</feature>
<feature type="coiled-coil region" evidence="1">
    <location>
        <begin position="60"/>
        <end position="94"/>
    </location>
</feature>
<keyword evidence="1" id="KW-0175">Coiled coil</keyword>
<organism evidence="3 4">
    <name type="scientific">Phycomyces blakesleeanus</name>
    <dbReference type="NCBI Taxonomy" id="4837"/>
    <lineage>
        <taxon>Eukaryota</taxon>
        <taxon>Fungi</taxon>
        <taxon>Fungi incertae sedis</taxon>
        <taxon>Mucoromycota</taxon>
        <taxon>Mucoromycotina</taxon>
        <taxon>Mucoromycetes</taxon>
        <taxon>Mucorales</taxon>
        <taxon>Phycomycetaceae</taxon>
        <taxon>Phycomyces</taxon>
    </lineage>
</organism>
<evidence type="ECO:0000313" key="4">
    <source>
        <dbReference type="Proteomes" id="UP001448207"/>
    </source>
</evidence>
<protein>
    <submittedName>
        <fullName evidence="3">Uncharacterized protein</fullName>
    </submittedName>
</protein>
<comment type="caution">
    <text evidence="3">The sequence shown here is derived from an EMBL/GenBank/DDBJ whole genome shotgun (WGS) entry which is preliminary data.</text>
</comment>
<keyword evidence="4" id="KW-1185">Reference proteome</keyword>
<feature type="region of interest" description="Disordered" evidence="2">
    <location>
        <begin position="552"/>
        <end position="596"/>
    </location>
</feature>
<accession>A0ABR3AKZ0</accession>
<evidence type="ECO:0000256" key="1">
    <source>
        <dbReference type="SAM" id="Coils"/>
    </source>
</evidence>
<gene>
    <name evidence="3" type="ORF">J3Q64DRAFT_1358798</name>
</gene>